<reference evidence="8 9" key="1">
    <citation type="submission" date="2018-01" db="EMBL/GenBank/DDBJ databases">
        <title>Species boundaries and ecological features among Paraburkholderia terrae DSMZ17804T, P. hospita DSMZ17164T and P. caribensis DSMZ13236T.</title>
        <authorList>
            <person name="Pratama A.A."/>
        </authorList>
    </citation>
    <scope>NUCLEOTIDE SEQUENCE [LARGE SCALE GENOMIC DNA]</scope>
    <source>
        <strain evidence="8 9">DSM 17804</strain>
    </source>
</reference>
<accession>A0A2I8F1Z4</accession>
<evidence type="ECO:0000256" key="5">
    <source>
        <dbReference type="ARBA" id="ARBA00022963"/>
    </source>
</evidence>
<gene>
    <name evidence="8" type="ORF">C2L65_40565</name>
</gene>
<name>A0A2I8F1Z4_9BURK</name>
<protein>
    <recommendedName>
        <fullName evidence="3">phospholipase D</fullName>
        <ecNumber evidence="3">3.1.4.4</ecNumber>
    </recommendedName>
</protein>
<dbReference type="PANTHER" id="PTHR43856:SF1">
    <property type="entry name" value="MITOCHONDRIAL CARDIOLIPIN HYDROLASE"/>
    <property type="match status" value="1"/>
</dbReference>
<organism evidence="8 9">
    <name type="scientific">Paraburkholderia terrae</name>
    <dbReference type="NCBI Taxonomy" id="311230"/>
    <lineage>
        <taxon>Bacteria</taxon>
        <taxon>Pseudomonadati</taxon>
        <taxon>Pseudomonadota</taxon>
        <taxon>Betaproteobacteria</taxon>
        <taxon>Burkholderiales</taxon>
        <taxon>Burkholderiaceae</taxon>
        <taxon>Paraburkholderia</taxon>
    </lineage>
</organism>
<dbReference type="EMBL" id="CP026113">
    <property type="protein sequence ID" value="AUT65789.1"/>
    <property type="molecule type" value="Genomic_DNA"/>
</dbReference>
<dbReference type="RefSeq" id="WP_042316788.1">
    <property type="nucleotide sequence ID" value="NZ_CP026113.1"/>
</dbReference>
<dbReference type="Pfam" id="PF13091">
    <property type="entry name" value="PLDc_2"/>
    <property type="match status" value="1"/>
</dbReference>
<keyword evidence="6" id="KW-0443">Lipid metabolism</keyword>
<dbReference type="Proteomes" id="UP000243502">
    <property type="component" value="Chromosome 3"/>
</dbReference>
<evidence type="ECO:0000256" key="2">
    <source>
        <dbReference type="ARBA" id="ARBA00008664"/>
    </source>
</evidence>
<dbReference type="SUPFAM" id="SSF56024">
    <property type="entry name" value="Phospholipase D/nuclease"/>
    <property type="match status" value="2"/>
</dbReference>
<evidence type="ECO:0000259" key="7">
    <source>
        <dbReference type="PROSITE" id="PS50035"/>
    </source>
</evidence>
<dbReference type="EC" id="3.1.4.4" evidence="3"/>
<evidence type="ECO:0000313" key="8">
    <source>
        <dbReference type="EMBL" id="AUT65789.1"/>
    </source>
</evidence>
<evidence type="ECO:0000256" key="4">
    <source>
        <dbReference type="ARBA" id="ARBA00022801"/>
    </source>
</evidence>
<evidence type="ECO:0000256" key="1">
    <source>
        <dbReference type="ARBA" id="ARBA00000798"/>
    </source>
</evidence>
<dbReference type="InterPro" id="IPR001736">
    <property type="entry name" value="PLipase_D/transphosphatidylase"/>
</dbReference>
<comment type="catalytic activity">
    <reaction evidence="1">
        <text>a 1,2-diacyl-sn-glycero-3-phosphocholine + H2O = a 1,2-diacyl-sn-glycero-3-phosphate + choline + H(+)</text>
        <dbReference type="Rhea" id="RHEA:14445"/>
        <dbReference type="ChEBI" id="CHEBI:15354"/>
        <dbReference type="ChEBI" id="CHEBI:15377"/>
        <dbReference type="ChEBI" id="CHEBI:15378"/>
        <dbReference type="ChEBI" id="CHEBI:57643"/>
        <dbReference type="ChEBI" id="CHEBI:58608"/>
        <dbReference type="EC" id="3.1.4.4"/>
    </reaction>
</comment>
<dbReference type="InterPro" id="IPR051406">
    <property type="entry name" value="PLD_domain"/>
</dbReference>
<dbReference type="KEGG" id="pter:C2L65_40565"/>
<evidence type="ECO:0000313" key="9">
    <source>
        <dbReference type="Proteomes" id="UP000243502"/>
    </source>
</evidence>
<dbReference type="PROSITE" id="PS50035">
    <property type="entry name" value="PLD"/>
    <property type="match status" value="1"/>
</dbReference>
<evidence type="ECO:0000256" key="3">
    <source>
        <dbReference type="ARBA" id="ARBA00012027"/>
    </source>
</evidence>
<keyword evidence="4" id="KW-0378">Hydrolase</keyword>
<dbReference type="GO" id="GO:0004630">
    <property type="term" value="F:phospholipase D activity"/>
    <property type="evidence" value="ECO:0007669"/>
    <property type="project" value="UniProtKB-EC"/>
</dbReference>
<comment type="similarity">
    <text evidence="2">Belongs to the phospholipase D family.</text>
</comment>
<dbReference type="GO" id="GO:0006793">
    <property type="term" value="P:phosphorus metabolic process"/>
    <property type="evidence" value="ECO:0007669"/>
    <property type="project" value="UniProtKB-ARBA"/>
</dbReference>
<dbReference type="GO" id="GO:0016042">
    <property type="term" value="P:lipid catabolic process"/>
    <property type="evidence" value="ECO:0007669"/>
    <property type="project" value="UniProtKB-KW"/>
</dbReference>
<keyword evidence="5" id="KW-0442">Lipid degradation</keyword>
<dbReference type="OrthoDB" id="9789376at2"/>
<sequence>MTTNVRLIVNCDDAVIFWTIAKPITDCWGFAIEKESRTPDGKVARITLDNRKGFERDKPKIGEVRPSTDWPFQRFWWADFTANLGDEVRYRVTPMIHTQGKLRQLINEQSDWTAWIKLSGGTQDGFSSYFNRGLVISQFMSRYLEDLRIKNKLTTRKEALSLFKDSLTQHELPIRNFLSGTLRTEMLALLDSAKKSKGHLYAALYELEDDELIAGLTALKGNAHVVLSNGSITKKKAETSKEARKRDQNKSARKLLKDSGVEVFGRFVSPGALGHNKFLVLTDSKSTAKMAWTGSTNWTTTGLCTQINNGLLIDNPGVAAEYLAQWERLRDAESAFPPALVDANDQPAAFKSGKHSSSGEIWFTRTHKKVDLAALDDVVNSAKEAVMFLMFQPGGTATLATIRALQSARKSLYIKGVVSTPPSDGDSTDESEVTVETFTLNKRASATLDIVRPEGMNKLANWAATVTRNEFLTRQGGVVGYAIVHSKLIVVDPFTNPVVVTGSHNFSGAASGSNDDNFIIVRGNQELALHYATHVLSVYHHYRWLAYVNDLQKKGKQPGGFLLETGDWQKAQLNSDAKRELDFWVR</sequence>
<evidence type="ECO:0000256" key="6">
    <source>
        <dbReference type="ARBA" id="ARBA00023098"/>
    </source>
</evidence>
<dbReference type="PANTHER" id="PTHR43856">
    <property type="entry name" value="CARDIOLIPIN HYDROLASE"/>
    <property type="match status" value="1"/>
</dbReference>
<dbReference type="AlphaFoldDB" id="A0A2I8F1Z4"/>
<dbReference type="Gene3D" id="3.30.870.10">
    <property type="entry name" value="Endonuclease Chain A"/>
    <property type="match status" value="2"/>
</dbReference>
<dbReference type="InterPro" id="IPR025202">
    <property type="entry name" value="PLD-like_dom"/>
</dbReference>
<proteinExistence type="inferred from homology"/>
<feature type="domain" description="PLD phosphodiesterase" evidence="7">
    <location>
        <begin position="480"/>
        <end position="510"/>
    </location>
</feature>
<dbReference type="GO" id="GO:0016891">
    <property type="term" value="F:RNA endonuclease activity producing 5'-phosphomonoesters, hydrolytic mechanism"/>
    <property type="evidence" value="ECO:0007669"/>
    <property type="project" value="TreeGrafter"/>
</dbReference>